<feature type="compositionally biased region" description="Acidic residues" evidence="1">
    <location>
        <begin position="1"/>
        <end position="12"/>
    </location>
</feature>
<evidence type="ECO:0000313" key="2">
    <source>
        <dbReference type="EMBL" id="TNN71533.1"/>
    </source>
</evidence>
<proteinExistence type="predicted"/>
<feature type="compositionally biased region" description="Basic and acidic residues" evidence="1">
    <location>
        <begin position="77"/>
        <end position="90"/>
    </location>
</feature>
<keyword evidence="3" id="KW-1185">Reference proteome</keyword>
<dbReference type="EMBL" id="SRLO01000148">
    <property type="protein sequence ID" value="TNN71533.1"/>
    <property type="molecule type" value="Genomic_DNA"/>
</dbReference>
<comment type="caution">
    <text evidence="2">The sequence shown here is derived from an EMBL/GenBank/DDBJ whole genome shotgun (WGS) entry which is preliminary data.</text>
</comment>
<reference evidence="2 3" key="1">
    <citation type="submission" date="2019-03" db="EMBL/GenBank/DDBJ databases">
        <title>First draft genome of Liparis tanakae, snailfish: a comprehensive survey of snailfish specific genes.</title>
        <authorList>
            <person name="Kim W."/>
            <person name="Song I."/>
            <person name="Jeong J.-H."/>
            <person name="Kim D."/>
            <person name="Kim S."/>
            <person name="Ryu S."/>
            <person name="Song J.Y."/>
            <person name="Lee S.K."/>
        </authorList>
    </citation>
    <scope>NUCLEOTIDE SEQUENCE [LARGE SCALE GENOMIC DNA]</scope>
    <source>
        <tissue evidence="2">Muscle</tissue>
    </source>
</reference>
<accession>A0A4Z2I2R9</accession>
<evidence type="ECO:0000313" key="3">
    <source>
        <dbReference type="Proteomes" id="UP000314294"/>
    </source>
</evidence>
<organism evidence="2 3">
    <name type="scientific">Liparis tanakae</name>
    <name type="common">Tanaka's snailfish</name>
    <dbReference type="NCBI Taxonomy" id="230148"/>
    <lineage>
        <taxon>Eukaryota</taxon>
        <taxon>Metazoa</taxon>
        <taxon>Chordata</taxon>
        <taxon>Craniata</taxon>
        <taxon>Vertebrata</taxon>
        <taxon>Euteleostomi</taxon>
        <taxon>Actinopterygii</taxon>
        <taxon>Neopterygii</taxon>
        <taxon>Teleostei</taxon>
        <taxon>Neoteleostei</taxon>
        <taxon>Acanthomorphata</taxon>
        <taxon>Eupercaria</taxon>
        <taxon>Perciformes</taxon>
        <taxon>Cottioidei</taxon>
        <taxon>Cottales</taxon>
        <taxon>Liparidae</taxon>
        <taxon>Liparis</taxon>
    </lineage>
</organism>
<dbReference type="Proteomes" id="UP000314294">
    <property type="component" value="Unassembled WGS sequence"/>
</dbReference>
<feature type="region of interest" description="Disordered" evidence="1">
    <location>
        <begin position="1"/>
        <end position="52"/>
    </location>
</feature>
<protein>
    <submittedName>
        <fullName evidence="2">Uncharacterized protein</fullName>
    </submittedName>
</protein>
<evidence type="ECO:0000256" key="1">
    <source>
        <dbReference type="SAM" id="MobiDB-lite"/>
    </source>
</evidence>
<dbReference type="AlphaFoldDB" id="A0A4Z2I2R9"/>
<gene>
    <name evidence="2" type="ORF">EYF80_018219</name>
</gene>
<feature type="region of interest" description="Disordered" evidence="1">
    <location>
        <begin position="66"/>
        <end position="100"/>
    </location>
</feature>
<feature type="region of interest" description="Disordered" evidence="1">
    <location>
        <begin position="124"/>
        <end position="146"/>
    </location>
</feature>
<sequence>MEEEEEEEEEESQSLADRTTKRASIGRTFPPLLSSSALREPWPEGGENELDDGVVEWRTNTQYSSGILHPALQRGKAAAEQRHEDPEVQKGHNRQIYGTIPTSNPVAIRGLLFGSGLMMSHGQLQRSHTRISSSSSSKKEEKLLSSSGGALKAWPLAGFSSRATEPELDMETLSRCFKCLGRVSGVYSGV</sequence>
<name>A0A4Z2I2R9_9TELE</name>